<dbReference type="PRINTS" id="PR00038">
    <property type="entry name" value="HTHLUXR"/>
</dbReference>
<keyword evidence="6" id="KW-1185">Reference proteome</keyword>
<dbReference type="AlphaFoldDB" id="A0A918VVJ7"/>
<dbReference type="PANTHER" id="PTHR44688">
    <property type="entry name" value="DNA-BINDING TRANSCRIPTIONAL ACTIVATOR DEVR_DOSR"/>
    <property type="match status" value="1"/>
</dbReference>
<dbReference type="Proteomes" id="UP000646579">
    <property type="component" value="Unassembled WGS sequence"/>
</dbReference>
<evidence type="ECO:0000256" key="2">
    <source>
        <dbReference type="ARBA" id="ARBA00023125"/>
    </source>
</evidence>
<dbReference type="PROSITE" id="PS50043">
    <property type="entry name" value="HTH_LUXR_2"/>
    <property type="match status" value="1"/>
</dbReference>
<organism evidence="5 6">
    <name type="scientific">Devosia pacifica</name>
    <dbReference type="NCBI Taxonomy" id="1335967"/>
    <lineage>
        <taxon>Bacteria</taxon>
        <taxon>Pseudomonadati</taxon>
        <taxon>Pseudomonadota</taxon>
        <taxon>Alphaproteobacteria</taxon>
        <taxon>Hyphomicrobiales</taxon>
        <taxon>Devosiaceae</taxon>
        <taxon>Devosia</taxon>
    </lineage>
</organism>
<dbReference type="PANTHER" id="PTHR44688:SF16">
    <property type="entry name" value="DNA-BINDING TRANSCRIPTIONAL ACTIVATOR DEVR_DOSR"/>
    <property type="match status" value="1"/>
</dbReference>
<evidence type="ECO:0000256" key="3">
    <source>
        <dbReference type="ARBA" id="ARBA00023163"/>
    </source>
</evidence>
<dbReference type="InterPro" id="IPR036388">
    <property type="entry name" value="WH-like_DNA-bd_sf"/>
</dbReference>
<dbReference type="GO" id="GO:0006355">
    <property type="term" value="P:regulation of DNA-templated transcription"/>
    <property type="evidence" value="ECO:0007669"/>
    <property type="project" value="InterPro"/>
</dbReference>
<dbReference type="SUPFAM" id="SSF52172">
    <property type="entry name" value="CheY-like"/>
    <property type="match status" value="1"/>
</dbReference>
<dbReference type="Pfam" id="PF00196">
    <property type="entry name" value="GerE"/>
    <property type="match status" value="1"/>
</dbReference>
<reference evidence="5" key="1">
    <citation type="journal article" date="2014" name="Int. J. Syst. Evol. Microbiol.">
        <title>Complete genome sequence of Corynebacterium casei LMG S-19264T (=DSM 44701T), isolated from a smear-ripened cheese.</title>
        <authorList>
            <consortium name="US DOE Joint Genome Institute (JGI-PGF)"/>
            <person name="Walter F."/>
            <person name="Albersmeier A."/>
            <person name="Kalinowski J."/>
            <person name="Ruckert C."/>
        </authorList>
    </citation>
    <scope>NUCLEOTIDE SEQUENCE</scope>
    <source>
        <strain evidence="5">KCTC 32437</strain>
    </source>
</reference>
<dbReference type="Gene3D" id="1.10.10.10">
    <property type="entry name" value="Winged helix-like DNA-binding domain superfamily/Winged helix DNA-binding domain"/>
    <property type="match status" value="1"/>
</dbReference>
<gene>
    <name evidence="5" type="ORF">GCM10007989_26780</name>
</gene>
<keyword evidence="1" id="KW-0805">Transcription regulation</keyword>
<evidence type="ECO:0000259" key="4">
    <source>
        <dbReference type="PROSITE" id="PS50043"/>
    </source>
</evidence>
<protein>
    <submittedName>
        <fullName evidence="5">DNA-binding response regulator</fullName>
    </submittedName>
</protein>
<dbReference type="RefSeq" id="WP_189426245.1">
    <property type="nucleotide sequence ID" value="NZ_BMZE01000003.1"/>
</dbReference>
<dbReference type="InterPro" id="IPR016032">
    <property type="entry name" value="Sig_transdc_resp-reg_C-effctor"/>
</dbReference>
<reference evidence="5" key="2">
    <citation type="submission" date="2020-09" db="EMBL/GenBank/DDBJ databases">
        <authorList>
            <person name="Sun Q."/>
            <person name="Kim S."/>
        </authorList>
    </citation>
    <scope>NUCLEOTIDE SEQUENCE</scope>
    <source>
        <strain evidence="5">KCTC 32437</strain>
    </source>
</reference>
<dbReference type="SMART" id="SM00421">
    <property type="entry name" value="HTH_LUXR"/>
    <property type="match status" value="1"/>
</dbReference>
<dbReference type="EMBL" id="BMZE01000003">
    <property type="protein sequence ID" value="GHA29772.1"/>
    <property type="molecule type" value="Genomic_DNA"/>
</dbReference>
<accession>A0A918VVJ7</accession>
<comment type="caution">
    <text evidence="5">The sequence shown here is derived from an EMBL/GenBank/DDBJ whole genome shotgun (WGS) entry which is preliminary data.</text>
</comment>
<keyword evidence="3" id="KW-0804">Transcription</keyword>
<dbReference type="CDD" id="cd06170">
    <property type="entry name" value="LuxR_C_like"/>
    <property type="match status" value="1"/>
</dbReference>
<name>A0A918VVJ7_9HYPH</name>
<evidence type="ECO:0000313" key="6">
    <source>
        <dbReference type="Proteomes" id="UP000646579"/>
    </source>
</evidence>
<dbReference type="Gene3D" id="3.40.50.2300">
    <property type="match status" value="1"/>
</dbReference>
<dbReference type="InterPro" id="IPR000792">
    <property type="entry name" value="Tscrpt_reg_LuxR_C"/>
</dbReference>
<dbReference type="InterPro" id="IPR011006">
    <property type="entry name" value="CheY-like_superfamily"/>
</dbReference>
<keyword evidence="2 5" id="KW-0238">DNA-binding</keyword>
<evidence type="ECO:0000256" key="1">
    <source>
        <dbReference type="ARBA" id="ARBA00023015"/>
    </source>
</evidence>
<evidence type="ECO:0000313" key="5">
    <source>
        <dbReference type="EMBL" id="GHA29772.1"/>
    </source>
</evidence>
<sequence length="221" mass="24536">MPEETRSQTDAVVRARLNARFMVHLIRLGDESTGFAEDILRSEGYQVASTAGFQELHQAPAAVIVWVSASQHLEIIKQVKQVYDAAVVFAAVAANNAELAVQTMHRGAQDVFTLPLRVDRLVAGVREISHRNLDLKGYRDGESFIRVQGYFGLTPREKIVLEYLLNGYTNKTCSNALNISPRTVEMHRAQIMKKLGAKNPFDLARILLKSGVDPCSDILST</sequence>
<dbReference type="SUPFAM" id="SSF46894">
    <property type="entry name" value="C-terminal effector domain of the bipartite response regulators"/>
    <property type="match status" value="1"/>
</dbReference>
<proteinExistence type="predicted"/>
<dbReference type="GO" id="GO:0003677">
    <property type="term" value="F:DNA binding"/>
    <property type="evidence" value="ECO:0007669"/>
    <property type="project" value="UniProtKB-KW"/>
</dbReference>
<feature type="domain" description="HTH luxR-type" evidence="4">
    <location>
        <begin position="146"/>
        <end position="211"/>
    </location>
</feature>